<evidence type="ECO:0000256" key="3">
    <source>
        <dbReference type="ARBA" id="ARBA00032460"/>
    </source>
</evidence>
<dbReference type="InterPro" id="IPR004360">
    <property type="entry name" value="Glyas_Fos-R_dOase_dom"/>
</dbReference>
<dbReference type="RefSeq" id="WP_071061025.1">
    <property type="nucleotide sequence ID" value="NZ_MKIE01000001.1"/>
</dbReference>
<dbReference type="GO" id="GO:0004462">
    <property type="term" value="F:lactoylglutathione lyase activity"/>
    <property type="evidence" value="ECO:0007669"/>
    <property type="project" value="TreeGrafter"/>
</dbReference>
<dbReference type="InterPro" id="IPR029068">
    <property type="entry name" value="Glyas_Bleomycin-R_OHBP_Dase"/>
</dbReference>
<proteinExistence type="predicted"/>
<accession>A0A1S1VBA4</accession>
<evidence type="ECO:0000313" key="6">
    <source>
        <dbReference type="EMBL" id="OHW63497.1"/>
    </source>
</evidence>
<protein>
    <recommendedName>
        <fullName evidence="2">Aldoketomutase</fullName>
    </recommendedName>
    <alternativeName>
        <fullName evidence="1">Ketone-aldehyde mutase</fullName>
    </alternativeName>
    <alternativeName>
        <fullName evidence="3">Methylglyoxalase</fullName>
    </alternativeName>
    <alternativeName>
        <fullName evidence="4">S-D-lactoylglutathione methylglyoxal lyase</fullName>
    </alternativeName>
</protein>
<dbReference type="AlphaFoldDB" id="A0A1S1VBA4"/>
<dbReference type="InterPro" id="IPR037523">
    <property type="entry name" value="VOC_core"/>
</dbReference>
<dbReference type="Gene3D" id="3.10.180.10">
    <property type="entry name" value="2,3-Dihydroxybiphenyl 1,2-Dioxygenase, domain 1"/>
    <property type="match status" value="1"/>
</dbReference>
<gene>
    <name evidence="6" type="primary">gloA</name>
    <name evidence="6" type="ORF">EUAN_03610</name>
</gene>
<dbReference type="GO" id="GO:0019243">
    <property type="term" value="P:methylglyoxal catabolic process to D-lactate via S-lactoyl-glutathione"/>
    <property type="evidence" value="ECO:0007669"/>
    <property type="project" value="TreeGrafter"/>
</dbReference>
<dbReference type="Pfam" id="PF00903">
    <property type="entry name" value="Glyoxalase"/>
    <property type="match status" value="1"/>
</dbReference>
<dbReference type="STRING" id="39480.EUAN_03610"/>
<dbReference type="GO" id="GO:0005737">
    <property type="term" value="C:cytoplasm"/>
    <property type="evidence" value="ECO:0007669"/>
    <property type="project" value="TreeGrafter"/>
</dbReference>
<organism evidence="6 7">
    <name type="scientific">Andreesenia angusta</name>
    <dbReference type="NCBI Taxonomy" id="39480"/>
    <lineage>
        <taxon>Bacteria</taxon>
        <taxon>Bacillati</taxon>
        <taxon>Bacillota</taxon>
        <taxon>Tissierellia</taxon>
        <taxon>Tissierellales</taxon>
        <taxon>Gottschalkiaceae</taxon>
        <taxon>Andreesenia</taxon>
    </lineage>
</organism>
<dbReference type="SUPFAM" id="SSF54593">
    <property type="entry name" value="Glyoxalase/Bleomycin resistance protein/Dihydroxybiphenyl dioxygenase"/>
    <property type="match status" value="1"/>
</dbReference>
<dbReference type="PANTHER" id="PTHR46036:SF5">
    <property type="entry name" value="LACTOYLGLUTATHIONE LYASE"/>
    <property type="match status" value="1"/>
</dbReference>
<reference evidence="6 7" key="1">
    <citation type="submission" date="2016-09" db="EMBL/GenBank/DDBJ databases">
        <title>Genome sequence of Eubacterium angustum.</title>
        <authorList>
            <person name="Poehlein A."/>
            <person name="Daniel R."/>
        </authorList>
    </citation>
    <scope>NUCLEOTIDE SEQUENCE [LARGE SCALE GENOMIC DNA]</scope>
    <source>
        <strain evidence="6 7">DSM 1989</strain>
    </source>
</reference>
<evidence type="ECO:0000256" key="2">
    <source>
        <dbReference type="ARBA" id="ARBA00030892"/>
    </source>
</evidence>
<evidence type="ECO:0000256" key="4">
    <source>
        <dbReference type="ARBA" id="ARBA00033298"/>
    </source>
</evidence>
<dbReference type="Proteomes" id="UP000180254">
    <property type="component" value="Unassembled WGS sequence"/>
</dbReference>
<evidence type="ECO:0000313" key="7">
    <source>
        <dbReference type="Proteomes" id="UP000180254"/>
    </source>
</evidence>
<evidence type="ECO:0000256" key="1">
    <source>
        <dbReference type="ARBA" id="ARBA00030291"/>
    </source>
</evidence>
<dbReference type="PROSITE" id="PS51819">
    <property type="entry name" value="VOC"/>
    <property type="match status" value="1"/>
</dbReference>
<sequence>MKVKMLHVCIRVMDLEKSLEFYKNAIGLVETRRKDFPEHGFTLVYLSDEDRKYELELTYNYDQKEPYIIGNGYSHVAVEVEDLEGAREKHEKMGYSVTNLSGLPGTPPTFYFVTDPDGYRVEMIRAEED</sequence>
<keyword evidence="7" id="KW-1185">Reference proteome</keyword>
<feature type="domain" description="VOC" evidence="5">
    <location>
        <begin position="4"/>
        <end position="126"/>
    </location>
</feature>
<name>A0A1S1VBA4_9FIRM</name>
<comment type="caution">
    <text evidence="6">The sequence shown here is derived from an EMBL/GenBank/DDBJ whole genome shotgun (WGS) entry which is preliminary data.</text>
</comment>
<dbReference type="OrthoDB" id="9815599at2"/>
<evidence type="ECO:0000259" key="5">
    <source>
        <dbReference type="PROSITE" id="PS51819"/>
    </source>
</evidence>
<dbReference type="EMBL" id="MKIE01000001">
    <property type="protein sequence ID" value="OHW63497.1"/>
    <property type="molecule type" value="Genomic_DNA"/>
</dbReference>
<keyword evidence="6" id="KW-0456">Lyase</keyword>
<dbReference type="PANTHER" id="PTHR46036">
    <property type="entry name" value="LACTOYLGLUTATHIONE LYASE"/>
    <property type="match status" value="1"/>
</dbReference>